<evidence type="ECO:0000313" key="2">
    <source>
        <dbReference type="Proteomes" id="UP001253193"/>
    </source>
</evidence>
<evidence type="ECO:0000313" key="1">
    <source>
        <dbReference type="EMBL" id="MDS1821533.1"/>
    </source>
</evidence>
<accession>A0AAW8Q4Y4</accession>
<gene>
    <name evidence="1" type="ORF">QX249_12745</name>
</gene>
<reference evidence="1" key="1">
    <citation type="submission" date="2023-06" db="EMBL/GenBank/DDBJ databases">
        <title>Genomic Diversity of Vibrio spp. and Metagenomic Analysis of Pathogens in Florida Gulf Coastal Waters Following Hurricane Ian.</title>
        <authorList>
            <person name="Brumfield K.D."/>
        </authorList>
    </citation>
    <scope>NUCLEOTIDE SEQUENCE</scope>
    <source>
        <strain evidence="1">WBS2B-138</strain>
    </source>
</reference>
<organism evidence="1 2">
    <name type="scientific">Vibrio parahaemolyticus</name>
    <dbReference type="NCBI Taxonomy" id="670"/>
    <lineage>
        <taxon>Bacteria</taxon>
        <taxon>Pseudomonadati</taxon>
        <taxon>Pseudomonadota</taxon>
        <taxon>Gammaproteobacteria</taxon>
        <taxon>Vibrionales</taxon>
        <taxon>Vibrionaceae</taxon>
        <taxon>Vibrio</taxon>
    </lineage>
</organism>
<proteinExistence type="predicted"/>
<sequence>MHLFKNTILKKRAKTLTKILNKNLPTFIAESGSSHKFKKLKYFDVYKAMACNFYLTEPLASCGGTKKKLVEKAIDRRIDSWARNNTKTLKSIDELIVFNIISSYGINSTGFTKKETVAQWEEYSKRIVKQLWDDENSWLKYSRTGYLELGSKTDAKDCLPAIDKENLIRGVYYTEPAKDMLYSAISLNGQFFNSGMGSLWAIGSCEPNSIKDALIRWGIEEGKIEIMNSDNANKIYSLPRYVISDVVCEILCVGIRSGLLGENNQTESEYSLKVDRWSCVVCDLVRDHFCNGGAVEELPECLTIRNFNFEVSKDVERKEDRAKAVANLLGCKLNGEGDIPESAMIQWDKQLSVALSLAKVIAHTLDISDESDAHTPLLQFQSDKHLILGDQELGLVAYMASRSMAYLYEPCLVSDKYGYANPSFYEQSKYPIEGIAVSPASRANLVRAINIFYDRGYEHDSVCIISDYTNCLTRVIGIDNIEHAVPENMLSRVFSAKGEDYEFFKMSHSCRYILL</sequence>
<comment type="caution">
    <text evidence="1">The sequence shown here is derived from an EMBL/GenBank/DDBJ whole genome shotgun (WGS) entry which is preliminary data.</text>
</comment>
<name>A0AAW8Q4Y4_VIBPH</name>
<dbReference type="Proteomes" id="UP001253193">
    <property type="component" value="Unassembled WGS sequence"/>
</dbReference>
<dbReference type="RefSeq" id="WP_311020437.1">
    <property type="nucleotide sequence ID" value="NZ_JAUHGG010000003.1"/>
</dbReference>
<dbReference type="EMBL" id="JAUHGG010000003">
    <property type="protein sequence ID" value="MDS1821533.1"/>
    <property type="molecule type" value="Genomic_DNA"/>
</dbReference>
<protein>
    <submittedName>
        <fullName evidence="1">Uncharacterized protein</fullName>
    </submittedName>
</protein>
<dbReference type="AlphaFoldDB" id="A0AAW8Q4Y4"/>